<gene>
    <name evidence="8" type="ORF">LLY24_06865</name>
</gene>
<evidence type="ECO:0000256" key="4">
    <source>
        <dbReference type="ARBA" id="ARBA00022989"/>
    </source>
</evidence>
<name>A0ABT2EC06_9GAMM</name>
<reference evidence="8" key="1">
    <citation type="submission" date="2021-11" db="EMBL/GenBank/DDBJ databases">
        <title>Halomonas sp., isolated from a coastal aquaculture zone in Dongshan Bay.</title>
        <authorList>
            <person name="Lin W."/>
        </authorList>
    </citation>
    <scope>NUCLEOTIDE SEQUENCE</scope>
    <source>
        <strain evidence="8">Yzlin-01</strain>
    </source>
</reference>
<comment type="subcellular location">
    <subcellularLocation>
        <location evidence="1">Membrane</location>
        <topology evidence="1">Multi-pass membrane protein</topology>
    </subcellularLocation>
</comment>
<protein>
    <submittedName>
        <fullName evidence="8">GtrA family protein</fullName>
    </submittedName>
</protein>
<dbReference type="PANTHER" id="PTHR38459:SF1">
    <property type="entry name" value="PROPHAGE BACTOPRENOL-LINKED GLUCOSE TRANSLOCASE HOMOLOG"/>
    <property type="match status" value="1"/>
</dbReference>
<evidence type="ECO:0000259" key="7">
    <source>
        <dbReference type="Pfam" id="PF04138"/>
    </source>
</evidence>
<keyword evidence="4 6" id="KW-1133">Transmembrane helix</keyword>
<organism evidence="8 9">
    <name type="scientific">Halomonas dongshanensis</name>
    <dbReference type="NCBI Taxonomy" id="2890835"/>
    <lineage>
        <taxon>Bacteria</taxon>
        <taxon>Pseudomonadati</taxon>
        <taxon>Pseudomonadota</taxon>
        <taxon>Gammaproteobacteria</taxon>
        <taxon>Oceanospirillales</taxon>
        <taxon>Halomonadaceae</taxon>
        <taxon>Halomonas</taxon>
    </lineage>
</organism>
<sequence>MNIFKFFIENESFQLFRFFVVGGGATLIHLAIAALLIFLFPFLHIYAVNFISFLTAFLFSFLGHQYFTFKRQGSLAKFFSVSVLGFFLNNIVLTIGLAFHFPKMIAILIAVMSVPFLTYIVSKIWIFRGDSND</sequence>
<proteinExistence type="inferred from homology"/>
<feature type="transmembrane region" description="Helical" evidence="6">
    <location>
        <begin position="75"/>
        <end position="99"/>
    </location>
</feature>
<evidence type="ECO:0000313" key="9">
    <source>
        <dbReference type="Proteomes" id="UP001165542"/>
    </source>
</evidence>
<dbReference type="InterPro" id="IPR007267">
    <property type="entry name" value="GtrA_DPMS_TM"/>
</dbReference>
<feature type="transmembrane region" description="Helical" evidence="6">
    <location>
        <begin position="45"/>
        <end position="63"/>
    </location>
</feature>
<dbReference type="Pfam" id="PF04138">
    <property type="entry name" value="GtrA_DPMS_TM"/>
    <property type="match status" value="1"/>
</dbReference>
<evidence type="ECO:0000313" key="8">
    <source>
        <dbReference type="EMBL" id="MCS2609039.1"/>
    </source>
</evidence>
<keyword evidence="5 6" id="KW-0472">Membrane</keyword>
<feature type="transmembrane region" description="Helical" evidence="6">
    <location>
        <begin position="15"/>
        <end position="39"/>
    </location>
</feature>
<dbReference type="PANTHER" id="PTHR38459">
    <property type="entry name" value="PROPHAGE BACTOPRENOL-LINKED GLUCOSE TRANSLOCASE HOMOLOG"/>
    <property type="match status" value="1"/>
</dbReference>
<dbReference type="InterPro" id="IPR051401">
    <property type="entry name" value="GtrA_CellWall_Glycosyl"/>
</dbReference>
<keyword evidence="3 6" id="KW-0812">Transmembrane</keyword>
<feature type="domain" description="GtrA/DPMS transmembrane" evidence="7">
    <location>
        <begin position="17"/>
        <end position="127"/>
    </location>
</feature>
<evidence type="ECO:0000256" key="3">
    <source>
        <dbReference type="ARBA" id="ARBA00022692"/>
    </source>
</evidence>
<evidence type="ECO:0000256" key="2">
    <source>
        <dbReference type="ARBA" id="ARBA00009399"/>
    </source>
</evidence>
<feature type="transmembrane region" description="Helical" evidence="6">
    <location>
        <begin position="105"/>
        <end position="126"/>
    </location>
</feature>
<dbReference type="EMBL" id="JAJISC010000003">
    <property type="protein sequence ID" value="MCS2609039.1"/>
    <property type="molecule type" value="Genomic_DNA"/>
</dbReference>
<evidence type="ECO:0000256" key="6">
    <source>
        <dbReference type="SAM" id="Phobius"/>
    </source>
</evidence>
<comment type="similarity">
    <text evidence="2">Belongs to the GtrA family.</text>
</comment>
<keyword evidence="9" id="KW-1185">Reference proteome</keyword>
<dbReference type="RefSeq" id="WP_259035556.1">
    <property type="nucleotide sequence ID" value="NZ_JAJISC010000003.1"/>
</dbReference>
<dbReference type="Proteomes" id="UP001165542">
    <property type="component" value="Unassembled WGS sequence"/>
</dbReference>
<accession>A0ABT2EC06</accession>
<comment type="caution">
    <text evidence="8">The sequence shown here is derived from an EMBL/GenBank/DDBJ whole genome shotgun (WGS) entry which is preliminary data.</text>
</comment>
<evidence type="ECO:0000256" key="1">
    <source>
        <dbReference type="ARBA" id="ARBA00004141"/>
    </source>
</evidence>
<evidence type="ECO:0000256" key="5">
    <source>
        <dbReference type="ARBA" id="ARBA00023136"/>
    </source>
</evidence>